<dbReference type="EMBL" id="CP045896">
    <property type="protein sequence ID" value="QQP50903.1"/>
    <property type="molecule type" value="Genomic_DNA"/>
</dbReference>
<evidence type="ECO:0000256" key="12">
    <source>
        <dbReference type="ARBA" id="ARBA00022989"/>
    </source>
</evidence>
<evidence type="ECO:0000259" key="22">
    <source>
        <dbReference type="PROSITE" id="PS51003"/>
    </source>
</evidence>
<keyword evidence="7" id="KW-0679">Respiratory chain</keyword>
<dbReference type="InterPro" id="IPR027387">
    <property type="entry name" value="Cytb/b6-like_sf"/>
</dbReference>
<comment type="function">
    <text evidence="1">Component of the ubiquinol-cytochrome c reductase complex (complex III or cytochrome b-c1 complex) that is part of the mitochondrial respiratory chain. The b-c1 complex mediates electron transfer from ubiquinol to cytochrome c. Contributes to the generation of a proton gradient across the mitochondrial membrane that is then used for ATP synthesis.</text>
</comment>
<evidence type="ECO:0000256" key="10">
    <source>
        <dbReference type="ARBA" id="ARBA00022792"/>
    </source>
</evidence>
<dbReference type="GO" id="GO:0016491">
    <property type="term" value="F:oxidoreductase activity"/>
    <property type="evidence" value="ECO:0007669"/>
    <property type="project" value="UniProtKB-UniRule"/>
</dbReference>
<evidence type="ECO:0000256" key="15">
    <source>
        <dbReference type="ARBA" id="ARBA00023128"/>
    </source>
</evidence>
<dbReference type="GO" id="GO:0046872">
    <property type="term" value="F:metal ion binding"/>
    <property type="evidence" value="ECO:0007669"/>
    <property type="project" value="UniProtKB-KW"/>
</dbReference>
<evidence type="ECO:0000256" key="8">
    <source>
        <dbReference type="ARBA" id="ARBA00022692"/>
    </source>
</evidence>
<evidence type="ECO:0000313" key="23">
    <source>
        <dbReference type="EMBL" id="QQP50903.1"/>
    </source>
</evidence>
<dbReference type="InterPro" id="IPR005797">
    <property type="entry name" value="Cyt_b/b6_N"/>
</dbReference>
<comment type="subunit">
    <text evidence="3">The main subunits of complex b-c1 are: cytochrome b, cytochrome c1 and the Rieske protein.</text>
</comment>
<keyword evidence="5" id="KW-0813">Transport</keyword>
<evidence type="ECO:0000256" key="20">
    <source>
        <dbReference type="ARBA" id="ARBA00032818"/>
    </source>
</evidence>
<evidence type="ECO:0000256" key="14">
    <source>
        <dbReference type="ARBA" id="ARBA00023075"/>
    </source>
</evidence>
<name>A0A7T8K994_CALRO</name>
<keyword evidence="24" id="KW-1185">Reference proteome</keyword>
<keyword evidence="12 21" id="KW-1133">Transmembrane helix</keyword>
<evidence type="ECO:0000256" key="1">
    <source>
        <dbReference type="ARBA" id="ARBA00002566"/>
    </source>
</evidence>
<sequence length="116" mass="13022">MCYPEDRYPSGVPQVDKATLRRFFALHYLTPIISAAVVVLHTVFLHSTGSSNPLGVPSNYYKAPFDPYYTLKDAFGFAILFCLISFLISYDPWLLADPENFIPANPLVTPAHIQPE</sequence>
<keyword evidence="13" id="KW-0408">Iron</keyword>
<reference evidence="24" key="1">
    <citation type="submission" date="2021-01" db="EMBL/GenBank/DDBJ databases">
        <title>Caligus Genome Assembly.</title>
        <authorList>
            <person name="Gallardo-Escarate C."/>
        </authorList>
    </citation>
    <scope>NUCLEOTIDE SEQUENCE [LARGE SCALE GENOMIC DNA]</scope>
</reference>
<evidence type="ECO:0000256" key="19">
    <source>
        <dbReference type="ARBA" id="ARBA00032600"/>
    </source>
</evidence>
<proteinExistence type="predicted"/>
<dbReference type="GO" id="GO:0005743">
    <property type="term" value="C:mitochondrial inner membrane"/>
    <property type="evidence" value="ECO:0007669"/>
    <property type="project" value="UniProtKB-SubCell"/>
</dbReference>
<dbReference type="PROSITE" id="PS51003">
    <property type="entry name" value="CYTB_CTER"/>
    <property type="match status" value="1"/>
</dbReference>
<comment type="subcellular location">
    <subcellularLocation>
        <location evidence="2">Mitochondrion inner membrane</location>
        <topology evidence="2">Multi-pass membrane protein</topology>
    </subcellularLocation>
</comment>
<evidence type="ECO:0000256" key="3">
    <source>
        <dbReference type="ARBA" id="ARBA00011649"/>
    </source>
</evidence>
<keyword evidence="6" id="KW-0349">Heme</keyword>
<evidence type="ECO:0000256" key="7">
    <source>
        <dbReference type="ARBA" id="ARBA00022660"/>
    </source>
</evidence>
<dbReference type="InterPro" id="IPR016174">
    <property type="entry name" value="Di-haem_cyt_TM"/>
</dbReference>
<evidence type="ECO:0000256" key="13">
    <source>
        <dbReference type="ARBA" id="ARBA00023004"/>
    </source>
</evidence>
<evidence type="ECO:0000313" key="24">
    <source>
        <dbReference type="Proteomes" id="UP000595437"/>
    </source>
</evidence>
<keyword evidence="15" id="KW-0496">Mitochondrion</keyword>
<dbReference type="PANTHER" id="PTHR19271:SF16">
    <property type="entry name" value="CYTOCHROME B"/>
    <property type="match status" value="1"/>
</dbReference>
<keyword evidence="11" id="KW-0249">Electron transport</keyword>
<evidence type="ECO:0000256" key="17">
    <source>
        <dbReference type="ARBA" id="ARBA00029812"/>
    </source>
</evidence>
<feature type="domain" description="Cytochrome b/b6 C-terminal region profile" evidence="22">
    <location>
        <begin position="55"/>
        <end position="116"/>
    </location>
</feature>
<dbReference type="AlphaFoldDB" id="A0A7T8K994"/>
<dbReference type="Gene3D" id="1.20.810.10">
    <property type="entry name" value="Cytochrome Bc1 Complex, Chain C"/>
    <property type="match status" value="1"/>
</dbReference>
<evidence type="ECO:0000256" key="21">
    <source>
        <dbReference type="SAM" id="Phobius"/>
    </source>
</evidence>
<dbReference type="PANTHER" id="PTHR19271">
    <property type="entry name" value="CYTOCHROME B"/>
    <property type="match status" value="1"/>
</dbReference>
<evidence type="ECO:0000256" key="11">
    <source>
        <dbReference type="ARBA" id="ARBA00022982"/>
    </source>
</evidence>
<protein>
    <recommendedName>
        <fullName evidence="4">Cytochrome b</fullName>
    </recommendedName>
    <alternativeName>
        <fullName evidence="18">Complex III subunit 3</fullName>
    </alternativeName>
    <alternativeName>
        <fullName evidence="19">Complex III subunit III</fullName>
    </alternativeName>
    <alternativeName>
        <fullName evidence="17">Cytochrome b-c1 complex subunit 3</fullName>
    </alternativeName>
    <alternativeName>
        <fullName evidence="20">Ubiquinol-cytochrome-c reductase complex cytochrome b subunit</fullName>
    </alternativeName>
</protein>
<organism evidence="23 24">
    <name type="scientific">Caligus rogercresseyi</name>
    <name type="common">Sea louse</name>
    <dbReference type="NCBI Taxonomy" id="217165"/>
    <lineage>
        <taxon>Eukaryota</taxon>
        <taxon>Metazoa</taxon>
        <taxon>Ecdysozoa</taxon>
        <taxon>Arthropoda</taxon>
        <taxon>Crustacea</taxon>
        <taxon>Multicrustacea</taxon>
        <taxon>Hexanauplia</taxon>
        <taxon>Copepoda</taxon>
        <taxon>Siphonostomatoida</taxon>
        <taxon>Caligidae</taxon>
        <taxon>Caligus</taxon>
    </lineage>
</organism>
<dbReference type="GO" id="GO:0008121">
    <property type="term" value="F:quinol-cytochrome-c reductase activity"/>
    <property type="evidence" value="ECO:0007669"/>
    <property type="project" value="TreeGrafter"/>
</dbReference>
<keyword evidence="16 21" id="KW-0472">Membrane</keyword>
<accession>A0A7T8K994</accession>
<evidence type="ECO:0000256" key="18">
    <source>
        <dbReference type="ARBA" id="ARBA00031681"/>
    </source>
</evidence>
<keyword evidence="8 21" id="KW-0812">Transmembrane</keyword>
<evidence type="ECO:0000256" key="9">
    <source>
        <dbReference type="ARBA" id="ARBA00022723"/>
    </source>
</evidence>
<dbReference type="InterPro" id="IPR005798">
    <property type="entry name" value="Cyt_b/b6_C"/>
</dbReference>
<dbReference type="Proteomes" id="UP000595437">
    <property type="component" value="Chromosome 7"/>
</dbReference>
<evidence type="ECO:0000256" key="5">
    <source>
        <dbReference type="ARBA" id="ARBA00022448"/>
    </source>
</evidence>
<keyword evidence="10" id="KW-0999">Mitochondrion inner membrane</keyword>
<dbReference type="OrthoDB" id="6377634at2759"/>
<dbReference type="Pfam" id="PF13631">
    <property type="entry name" value="Cytochrom_B_N_2"/>
    <property type="match status" value="1"/>
</dbReference>
<evidence type="ECO:0000256" key="2">
    <source>
        <dbReference type="ARBA" id="ARBA00004448"/>
    </source>
</evidence>
<evidence type="ECO:0000256" key="4">
    <source>
        <dbReference type="ARBA" id="ARBA00013531"/>
    </source>
</evidence>
<feature type="transmembrane region" description="Helical" evidence="21">
    <location>
        <begin position="23"/>
        <end position="44"/>
    </location>
</feature>
<evidence type="ECO:0000256" key="16">
    <source>
        <dbReference type="ARBA" id="ARBA00023136"/>
    </source>
</evidence>
<evidence type="ECO:0000256" key="6">
    <source>
        <dbReference type="ARBA" id="ARBA00022617"/>
    </source>
</evidence>
<keyword evidence="14" id="KW-0830">Ubiquinone</keyword>
<gene>
    <name evidence="23" type="ORF">FKW44_012059</name>
</gene>
<dbReference type="GO" id="GO:0006122">
    <property type="term" value="P:mitochondrial electron transport, ubiquinol to cytochrome c"/>
    <property type="evidence" value="ECO:0007669"/>
    <property type="project" value="TreeGrafter"/>
</dbReference>
<keyword evidence="9" id="KW-0479">Metal-binding</keyword>
<dbReference type="SUPFAM" id="SSF81342">
    <property type="entry name" value="Transmembrane di-heme cytochromes"/>
    <property type="match status" value="1"/>
</dbReference>
<feature type="transmembrane region" description="Helical" evidence="21">
    <location>
        <begin position="74"/>
        <end position="95"/>
    </location>
</feature>